<dbReference type="AlphaFoldDB" id="A0A2V4WYY5"/>
<keyword evidence="3" id="KW-0732">Signal</keyword>
<evidence type="ECO:0000313" key="8">
    <source>
        <dbReference type="Proteomes" id="UP000248054"/>
    </source>
</evidence>
<dbReference type="Proteomes" id="UP000248054">
    <property type="component" value="Unassembled WGS sequence"/>
</dbReference>
<dbReference type="InterPro" id="IPR000322">
    <property type="entry name" value="Glyco_hydro_31_TIM"/>
</dbReference>
<dbReference type="GO" id="GO:0005975">
    <property type="term" value="P:carbohydrate metabolic process"/>
    <property type="evidence" value="ECO:0007669"/>
    <property type="project" value="InterPro"/>
</dbReference>
<keyword evidence="8" id="KW-1185">Reference proteome</keyword>
<dbReference type="SUPFAM" id="SSF51445">
    <property type="entry name" value="(Trans)glycosidases"/>
    <property type="match status" value="1"/>
</dbReference>
<feature type="chain" id="PRO_5015966184" evidence="3">
    <location>
        <begin position="22"/>
        <end position="795"/>
    </location>
</feature>
<dbReference type="GO" id="GO:0004553">
    <property type="term" value="F:hydrolase activity, hydrolyzing O-glycosyl compounds"/>
    <property type="evidence" value="ECO:0007669"/>
    <property type="project" value="InterPro"/>
</dbReference>
<dbReference type="RefSeq" id="WP_110473850.1">
    <property type="nucleotide sequence ID" value="NZ_BMWQ01000001.1"/>
</dbReference>
<gene>
    <name evidence="7" type="ORF">DFQ11_101291</name>
</gene>
<dbReference type="CDD" id="cd14752">
    <property type="entry name" value="GH31_N"/>
    <property type="match status" value="1"/>
</dbReference>
<evidence type="ECO:0000259" key="6">
    <source>
        <dbReference type="Pfam" id="PF21365"/>
    </source>
</evidence>
<proteinExistence type="inferred from homology"/>
<dbReference type="Gene3D" id="2.60.40.1180">
    <property type="entry name" value="Golgi alpha-mannosidase II"/>
    <property type="match status" value="2"/>
</dbReference>
<dbReference type="OrthoDB" id="176168at2"/>
<evidence type="ECO:0000259" key="4">
    <source>
        <dbReference type="Pfam" id="PF01055"/>
    </source>
</evidence>
<dbReference type="InterPro" id="IPR011013">
    <property type="entry name" value="Gal_mutarotase_sf_dom"/>
</dbReference>
<dbReference type="InterPro" id="IPR051816">
    <property type="entry name" value="Glycosyl_Hydrolase_31"/>
</dbReference>
<feature type="domain" description="Glycoside hydrolase family 31 TIM barrel" evidence="4">
    <location>
        <begin position="247"/>
        <end position="566"/>
    </location>
</feature>
<dbReference type="SUPFAM" id="SSF51011">
    <property type="entry name" value="Glycosyl hydrolase domain"/>
    <property type="match status" value="1"/>
</dbReference>
<keyword evidence="7" id="KW-0808">Transferase</keyword>
<evidence type="ECO:0000256" key="2">
    <source>
        <dbReference type="RuleBase" id="RU361185"/>
    </source>
</evidence>
<dbReference type="InterPro" id="IPR017853">
    <property type="entry name" value="GH"/>
</dbReference>
<dbReference type="Pfam" id="PF13802">
    <property type="entry name" value="Gal_mutarotas_2"/>
    <property type="match status" value="1"/>
</dbReference>
<dbReference type="Pfam" id="PF21365">
    <property type="entry name" value="Glyco_hydro_31_3rd"/>
    <property type="match status" value="1"/>
</dbReference>
<dbReference type="InterPro" id="IPR013780">
    <property type="entry name" value="Glyco_hydro_b"/>
</dbReference>
<sequence>MKHIILFIITFFSLVSLSAQNASRTFKKAELIQDTLKVEVNDGHYSIVAYNDAIVETTFVPNGQEFNKVSHAVVSKPETNAIEFLNGENDLWLKTSGISVNITKTPFQISYYFKDKLITSEKAGYSKNEEFETIELNLTKDEVLYGGGARALGMNRRGNRLQLYNRAHYGYETHSELMNYTMPIIMSSKQYMVHFDNAPIGFLDLDSKGDNTLKYETISGRKTYQVIVGDSWLDLIDNYTDLTGKQPLLPRWALGNFSSRFGYHSQKEVEMTIDKFKEDEIPVDAIIIDLYWFGKDIKGTMGNLEVFKDSFPDFEGMVRKLNHKGIKTITVTEPFILTTSKKWDEAVKEDILAIDSIGKPATYDFYFGNTGLIDIYKPEGEQWFWNIYKGLADKGIAGVWGDLGEPEVHPDWVQHHTGSANEVHNIYGHDWARLVYEGYNHDFPNTRPFILMRAGYSGTQRYGMIPWSGDVNRTWGGLQSQPEIALQMGMQGLAYMHSDLGGFAGANLDDELYIRWMQYGVFNPIYRPHAQEEVASEPVFRSDKAKALAKEAIELRYKLLPYNYNLVYQNNQSGKPLMRPLFFEEPNNPDLYNYSKTYLWGNDILVSPVLKAGKTEQEVYFPKDNVWFDFYTDEKIQGGQTKSVQLKENSIPTYVRAGAFIPKANVVQTTEDYKDVYYDIDYYHDASVLTSSRKIYNDDGKSSTAIGDENYEILNFEMNTNGSVLEFKITDEIGKNFNPINRVFYLTIHGLDKKLRRIRVDGRSTKHWSKTSNTLRIPIERNFGETSIITIKLKK</sequence>
<dbReference type="Pfam" id="PF01055">
    <property type="entry name" value="Glyco_hydro_31_2nd"/>
    <property type="match status" value="1"/>
</dbReference>
<dbReference type="Gene3D" id="3.20.20.80">
    <property type="entry name" value="Glycosidases"/>
    <property type="match status" value="1"/>
</dbReference>
<evidence type="ECO:0000256" key="3">
    <source>
        <dbReference type="SAM" id="SignalP"/>
    </source>
</evidence>
<comment type="caution">
    <text evidence="7">The sequence shown here is derived from an EMBL/GenBank/DDBJ whole genome shotgun (WGS) entry which is preliminary data.</text>
</comment>
<dbReference type="GO" id="GO:0016740">
    <property type="term" value="F:transferase activity"/>
    <property type="evidence" value="ECO:0007669"/>
    <property type="project" value="UniProtKB-KW"/>
</dbReference>
<dbReference type="EMBL" id="QJTD01000001">
    <property type="protein sequence ID" value="PYE82862.1"/>
    <property type="molecule type" value="Genomic_DNA"/>
</dbReference>
<reference evidence="7 8" key="1">
    <citation type="submission" date="2018-06" db="EMBL/GenBank/DDBJ databases">
        <title>Genomic Encyclopedia of Type Strains, Phase III (KMG-III): the genomes of soil and plant-associated and newly described type strains.</title>
        <authorList>
            <person name="Whitman W."/>
        </authorList>
    </citation>
    <scope>NUCLEOTIDE SEQUENCE [LARGE SCALE GENOMIC DNA]</scope>
    <source>
        <strain evidence="7 8">CECT 7945</strain>
    </source>
</reference>
<keyword evidence="2" id="KW-0378">Hydrolase</keyword>
<dbReference type="SUPFAM" id="SSF74650">
    <property type="entry name" value="Galactose mutarotase-like"/>
    <property type="match status" value="1"/>
</dbReference>
<feature type="domain" description="Glycoside hydrolase family 31 N-terminal" evidence="5">
    <location>
        <begin position="46"/>
        <end position="198"/>
    </location>
</feature>
<evidence type="ECO:0000313" key="7">
    <source>
        <dbReference type="EMBL" id="PYE82862.1"/>
    </source>
</evidence>
<dbReference type="GO" id="GO:0030246">
    <property type="term" value="F:carbohydrate binding"/>
    <property type="evidence" value="ECO:0007669"/>
    <property type="project" value="InterPro"/>
</dbReference>
<name>A0A2V4WYY5_9FLAO</name>
<feature type="signal peptide" evidence="3">
    <location>
        <begin position="1"/>
        <end position="21"/>
    </location>
</feature>
<organism evidence="7 8">
    <name type="scientific">Winogradskyella epiphytica</name>
    <dbReference type="NCBI Taxonomy" id="262005"/>
    <lineage>
        <taxon>Bacteria</taxon>
        <taxon>Pseudomonadati</taxon>
        <taxon>Bacteroidota</taxon>
        <taxon>Flavobacteriia</taxon>
        <taxon>Flavobacteriales</taxon>
        <taxon>Flavobacteriaceae</taxon>
        <taxon>Winogradskyella</taxon>
    </lineage>
</organism>
<accession>A0A2V4WYY5</accession>
<dbReference type="InterPro" id="IPR048395">
    <property type="entry name" value="Glyco_hydro_31_C"/>
</dbReference>
<dbReference type="Gene3D" id="2.60.40.1760">
    <property type="entry name" value="glycosyl hydrolase (family 31)"/>
    <property type="match status" value="1"/>
</dbReference>
<feature type="domain" description="Glycosyl hydrolase family 31 C-terminal" evidence="6">
    <location>
        <begin position="574"/>
        <end position="661"/>
    </location>
</feature>
<evidence type="ECO:0000256" key="1">
    <source>
        <dbReference type="ARBA" id="ARBA00007806"/>
    </source>
</evidence>
<dbReference type="PANTHER" id="PTHR43863">
    <property type="entry name" value="HYDROLASE, PUTATIVE (AFU_ORTHOLOGUE AFUA_1G03140)-RELATED"/>
    <property type="match status" value="1"/>
</dbReference>
<comment type="similarity">
    <text evidence="1 2">Belongs to the glycosyl hydrolase 31 family.</text>
</comment>
<protein>
    <submittedName>
        <fullName evidence="7">Oligosaccharide 4-alpha-D-glucosyltransferase</fullName>
    </submittedName>
</protein>
<dbReference type="InterPro" id="IPR025887">
    <property type="entry name" value="Glyco_hydro_31_N_dom"/>
</dbReference>
<evidence type="ECO:0000259" key="5">
    <source>
        <dbReference type="Pfam" id="PF13802"/>
    </source>
</evidence>
<dbReference type="PANTHER" id="PTHR43863:SF2">
    <property type="entry name" value="MALTASE-GLUCOAMYLASE"/>
    <property type="match status" value="1"/>
</dbReference>
<keyword evidence="2" id="KW-0326">Glycosidase</keyword>